<proteinExistence type="inferred from homology"/>
<dbReference type="RefSeq" id="WP_014270310.1">
    <property type="nucleotide sequence ID" value="NC_016633.1"/>
</dbReference>
<keyword evidence="2" id="KW-0812">Transmembrane</keyword>
<gene>
    <name evidence="4" type="ordered locus">SpiGrapes_1664</name>
</gene>
<keyword evidence="5" id="KW-1185">Reference proteome</keyword>
<dbReference type="KEGG" id="sgp:SpiGrapes_1664"/>
<accession>G8QWW3</accession>
<dbReference type="EMBL" id="CP003155">
    <property type="protein sequence ID" value="AEV29467.1"/>
    <property type="molecule type" value="Genomic_DNA"/>
</dbReference>
<comment type="similarity">
    <text evidence="1">Belongs to the bacterial sugar transferase family.</text>
</comment>
<dbReference type="OrthoDB" id="9808602at2"/>
<dbReference type="PANTHER" id="PTHR30576">
    <property type="entry name" value="COLANIC BIOSYNTHESIS UDP-GLUCOSE LIPID CARRIER TRANSFERASE"/>
    <property type="match status" value="1"/>
</dbReference>
<evidence type="ECO:0000256" key="2">
    <source>
        <dbReference type="SAM" id="Phobius"/>
    </source>
</evidence>
<name>G8QWW3_SPHPG</name>
<dbReference type="PANTHER" id="PTHR30576:SF0">
    <property type="entry name" value="UNDECAPRENYL-PHOSPHATE N-ACETYLGALACTOSAMINYL 1-PHOSPHATE TRANSFERASE-RELATED"/>
    <property type="match status" value="1"/>
</dbReference>
<evidence type="ECO:0000313" key="4">
    <source>
        <dbReference type="EMBL" id="AEV29467.1"/>
    </source>
</evidence>
<organism evidence="4 5">
    <name type="scientific">Sphaerochaeta pleomorpha (strain ATCC BAA-1885 / DSM 22778 / Grapes)</name>
    <dbReference type="NCBI Taxonomy" id="158190"/>
    <lineage>
        <taxon>Bacteria</taxon>
        <taxon>Pseudomonadati</taxon>
        <taxon>Spirochaetota</taxon>
        <taxon>Spirochaetia</taxon>
        <taxon>Spirochaetales</taxon>
        <taxon>Sphaerochaetaceae</taxon>
        <taxon>Sphaerochaeta</taxon>
    </lineage>
</organism>
<dbReference type="InterPro" id="IPR003362">
    <property type="entry name" value="Bact_transf"/>
</dbReference>
<dbReference type="eggNOG" id="COG2148">
    <property type="taxonomic scope" value="Bacteria"/>
</dbReference>
<evidence type="ECO:0000256" key="1">
    <source>
        <dbReference type="ARBA" id="ARBA00006464"/>
    </source>
</evidence>
<keyword evidence="4" id="KW-0808">Transferase</keyword>
<keyword evidence="2" id="KW-1133">Transmembrane helix</keyword>
<dbReference type="GO" id="GO:0016780">
    <property type="term" value="F:phosphotransferase activity, for other substituted phosphate groups"/>
    <property type="evidence" value="ECO:0007669"/>
    <property type="project" value="TreeGrafter"/>
</dbReference>
<evidence type="ECO:0000313" key="5">
    <source>
        <dbReference type="Proteomes" id="UP000005632"/>
    </source>
</evidence>
<feature type="domain" description="Bacterial sugar transferase" evidence="3">
    <location>
        <begin position="7"/>
        <end position="188"/>
    </location>
</feature>
<reference evidence="4 5" key="1">
    <citation type="submission" date="2011-11" db="EMBL/GenBank/DDBJ databases">
        <title>Complete sequence of Spirochaeta sp. grapes.</title>
        <authorList>
            <consortium name="US DOE Joint Genome Institute"/>
            <person name="Lucas S."/>
            <person name="Han J."/>
            <person name="Lapidus A."/>
            <person name="Cheng J.-F."/>
            <person name="Goodwin L."/>
            <person name="Pitluck S."/>
            <person name="Peters L."/>
            <person name="Ovchinnikova G."/>
            <person name="Munk A.C."/>
            <person name="Detter J.C."/>
            <person name="Han C."/>
            <person name="Tapia R."/>
            <person name="Land M."/>
            <person name="Hauser L."/>
            <person name="Kyrpides N."/>
            <person name="Ivanova N."/>
            <person name="Pagani I."/>
            <person name="Ritalahtilisa K."/>
            <person name="Loeffler F."/>
            <person name="Woyke T."/>
        </authorList>
    </citation>
    <scope>NUCLEOTIDE SEQUENCE [LARGE SCALE GENOMIC DNA]</scope>
    <source>
        <strain evidence="5">ATCC BAA-1885 / DSM 22778 / Grapes</strain>
    </source>
</reference>
<sequence>MYRFFLKRMFDLILSLIGLPFFIVLYIFIAPAIWVEDRGPVFYSAYRLGKNGTKFRMYKFRSMKVNAPDIRNFDGSTFNSDTDFRLTKVGKVLRKTSIDEIPQILNVLRGEMSLIGPRPNLPYATNQYIGIDSERFRVRPGITGYSQAYFRNSISQEEKFKKDAYYADNISFIFDVRIIFRTAVSVLKSENINLNK</sequence>
<dbReference type="AlphaFoldDB" id="G8QWW3"/>
<keyword evidence="2" id="KW-0472">Membrane</keyword>
<evidence type="ECO:0000259" key="3">
    <source>
        <dbReference type="Pfam" id="PF02397"/>
    </source>
</evidence>
<dbReference type="Pfam" id="PF02397">
    <property type="entry name" value="Bac_transf"/>
    <property type="match status" value="1"/>
</dbReference>
<protein>
    <submittedName>
        <fullName evidence="4">Glycosyl transferase possibly involved in lipopolysaccharide synthesis</fullName>
    </submittedName>
</protein>
<dbReference type="STRING" id="158190.SpiGrapes_1664"/>
<feature type="transmembrane region" description="Helical" evidence="2">
    <location>
        <begin position="12"/>
        <end position="34"/>
    </location>
</feature>
<dbReference type="HOGENOM" id="CLU_024920_1_2_12"/>
<dbReference type="Proteomes" id="UP000005632">
    <property type="component" value="Chromosome"/>
</dbReference>